<dbReference type="PANTHER" id="PTHR33683">
    <property type="entry name" value="1, PUTATIVE-RELATED"/>
    <property type="match status" value="1"/>
</dbReference>
<name>A0A9X3S3E6_9ACTN</name>
<dbReference type="RefSeq" id="WP_270042610.1">
    <property type="nucleotide sequence ID" value="NZ_JAPDOD010000024.1"/>
</dbReference>
<feature type="region of interest" description="Disordered" evidence="1">
    <location>
        <begin position="619"/>
        <end position="703"/>
    </location>
</feature>
<dbReference type="Proteomes" id="UP001149140">
    <property type="component" value="Unassembled WGS sequence"/>
</dbReference>
<dbReference type="AlphaFoldDB" id="A0A9X3S3E6"/>
<sequence>MQLHRPRYDRRSLRLLAGTLVAVVLAATALAGAHGAARAASVNPQPVLVVVDPADPFGRYYTEILRAEGLNAFDVEDVNALTTESLAGRSVVLLARTTSTDALVATLTSWVDAGGNLIAMRPDARLADLLGLGTISGQLPNGYLTIDTGSPAGSGLTGASMQFHGPADRWSLTSATPIARWSDSATADPDAPAVTQRAIGTAGGQAAAFAFDLARSVVYTRQGNPAWAGQERDFGQDSLRRSDDLFFGAKPGDVQPDWVDLNKVQIPQADEQQRLLANLITQMSADRVPMPRFWYLPRGLKAAVIMTGDDHGVGGTVARFQRLATDSPAGCSVDAWTCLRMTSYVFPGTPLTDAQVAAFQDQGFEIGLHVNTGCADFTAATLAANWTTQLPLLKAAWPSLAAPTTNRTHCIAWSDWASQPKVERAQGIRLDTNYYYWPGTWVRDRPGMFTGSGFPMRFADTDGTLIDVYQAATQITDESNMTIPTHIDTLLDNALGPKGYYGVFTANMHTDQPNHAGANAIVASATAHGVPVIAAKQMLKWLDGRNGSTFGSITYAAGQLHFSLSRAAGADGLEAMLPTAGPRGPLLALARGGVAVPTTTRTVKGVEYAVFSAESGEYTATYESPTPTPTPTESPTPTPTESPTATPTESPTSTPTASPTPTASATAAPTATPSPTEAPAPTATPLASAEPTPQPTATPVSRPVTLAVGPAKVRATRRGAVVLRMTCSHCTTPLRVQLRLQVSGRQAASRTLTVSPGSVSAIKLTLSRNAEGLLSRKRSLVAKAVMTTRHDGRSVTSTATLRLVASR</sequence>
<dbReference type="EMBL" id="JAPDOD010000024">
    <property type="protein sequence ID" value="MDA0163367.1"/>
    <property type="molecule type" value="Genomic_DNA"/>
</dbReference>
<organism evidence="2 3">
    <name type="scientific">Solirubrobacter ginsenosidimutans</name>
    <dbReference type="NCBI Taxonomy" id="490573"/>
    <lineage>
        <taxon>Bacteria</taxon>
        <taxon>Bacillati</taxon>
        <taxon>Actinomycetota</taxon>
        <taxon>Thermoleophilia</taxon>
        <taxon>Solirubrobacterales</taxon>
        <taxon>Solirubrobacteraceae</taxon>
        <taxon>Solirubrobacter</taxon>
    </lineage>
</organism>
<evidence type="ECO:0000313" key="2">
    <source>
        <dbReference type="EMBL" id="MDA0163367.1"/>
    </source>
</evidence>
<keyword evidence="3" id="KW-1185">Reference proteome</keyword>
<comment type="caution">
    <text evidence="2">The sequence shown here is derived from an EMBL/GenBank/DDBJ whole genome shotgun (WGS) entry which is preliminary data.</text>
</comment>
<reference evidence="2" key="1">
    <citation type="submission" date="2022-10" db="EMBL/GenBank/DDBJ databases">
        <title>The WGS of Solirubrobacter ginsenosidimutans DSM 21036.</title>
        <authorList>
            <person name="Jiang Z."/>
        </authorList>
    </citation>
    <scope>NUCLEOTIDE SEQUENCE</scope>
    <source>
        <strain evidence="2">DSM 21036</strain>
    </source>
</reference>
<feature type="compositionally biased region" description="Low complexity" evidence="1">
    <location>
        <begin position="641"/>
        <end position="691"/>
    </location>
</feature>
<accession>A0A9X3S3E6</accession>
<dbReference type="Gene3D" id="3.40.50.880">
    <property type="match status" value="1"/>
</dbReference>
<evidence type="ECO:0000256" key="1">
    <source>
        <dbReference type="SAM" id="MobiDB-lite"/>
    </source>
</evidence>
<proteinExistence type="predicted"/>
<dbReference type="InterPro" id="IPR029062">
    <property type="entry name" value="Class_I_gatase-like"/>
</dbReference>
<dbReference type="PANTHER" id="PTHR33683:SF46">
    <property type="entry name" value="SUSHI DOMAIN-CONTAINING PROTEIN"/>
    <property type="match status" value="1"/>
</dbReference>
<protein>
    <submittedName>
        <fullName evidence="2">Uncharacterized protein</fullName>
    </submittedName>
</protein>
<feature type="compositionally biased region" description="Pro residues" evidence="1">
    <location>
        <begin position="626"/>
        <end position="640"/>
    </location>
</feature>
<gene>
    <name evidence="2" type="ORF">OM076_24040</name>
</gene>
<evidence type="ECO:0000313" key="3">
    <source>
        <dbReference type="Proteomes" id="UP001149140"/>
    </source>
</evidence>